<name>A0ABP1C5P9_9GAMM</name>
<dbReference type="GO" id="GO:0047982">
    <property type="term" value="F:homocysteine desulfhydrase activity"/>
    <property type="evidence" value="ECO:0007669"/>
    <property type="project" value="UniProtKB-EC"/>
</dbReference>
<dbReference type="InterPro" id="IPR015422">
    <property type="entry name" value="PyrdxlP-dep_Trfase_small"/>
</dbReference>
<keyword evidence="2 3" id="KW-0663">Pyridoxal phosphate</keyword>
<dbReference type="SUPFAM" id="SSF53383">
    <property type="entry name" value="PLP-dependent transferases"/>
    <property type="match status" value="1"/>
</dbReference>
<feature type="compositionally biased region" description="Polar residues" evidence="4">
    <location>
        <begin position="1"/>
        <end position="12"/>
    </location>
</feature>
<feature type="region of interest" description="Disordered" evidence="4">
    <location>
        <begin position="1"/>
        <end position="21"/>
    </location>
</feature>
<organism evidence="5 6">
    <name type="scientific">Candidatus Methylocalor cossyra</name>
    <dbReference type="NCBI Taxonomy" id="3108543"/>
    <lineage>
        <taxon>Bacteria</taxon>
        <taxon>Pseudomonadati</taxon>
        <taxon>Pseudomonadota</taxon>
        <taxon>Gammaproteobacteria</taxon>
        <taxon>Methylococcales</taxon>
        <taxon>Methylococcaceae</taxon>
        <taxon>Candidatus Methylocalor</taxon>
    </lineage>
</organism>
<dbReference type="EC" id="4.4.1.2" evidence="5"/>
<dbReference type="EMBL" id="OZ026884">
    <property type="protein sequence ID" value="CAL1239502.1"/>
    <property type="molecule type" value="Genomic_DNA"/>
</dbReference>
<evidence type="ECO:0000256" key="2">
    <source>
        <dbReference type="ARBA" id="ARBA00022898"/>
    </source>
</evidence>
<evidence type="ECO:0000256" key="3">
    <source>
        <dbReference type="RuleBase" id="RU362118"/>
    </source>
</evidence>
<dbReference type="Gene3D" id="3.40.640.10">
    <property type="entry name" value="Type I PLP-dependent aspartate aminotransferase-like (Major domain)"/>
    <property type="match status" value="1"/>
</dbReference>
<dbReference type="PIRSF" id="PIRSF001434">
    <property type="entry name" value="CGS"/>
    <property type="match status" value="1"/>
</dbReference>
<dbReference type="InterPro" id="IPR015424">
    <property type="entry name" value="PyrdxlP-dep_Trfase"/>
</dbReference>
<dbReference type="Gene3D" id="3.90.1150.10">
    <property type="entry name" value="Aspartate Aminotransferase, domain 1"/>
    <property type="match status" value="1"/>
</dbReference>
<evidence type="ECO:0000313" key="6">
    <source>
        <dbReference type="Proteomes" id="UP001497493"/>
    </source>
</evidence>
<evidence type="ECO:0000256" key="4">
    <source>
        <dbReference type="SAM" id="MobiDB-lite"/>
    </source>
</evidence>
<protein>
    <submittedName>
        <fullName evidence="5">Cystathionine gamma-lyase</fullName>
        <ecNumber evidence="5">4.4.1.1</ecNumber>
        <ecNumber evidence="5">4.4.1.2</ecNumber>
    </submittedName>
</protein>
<comment type="cofactor">
    <cofactor evidence="1 3">
        <name>pyridoxal 5'-phosphate</name>
        <dbReference type="ChEBI" id="CHEBI:597326"/>
    </cofactor>
</comment>
<evidence type="ECO:0000313" key="5">
    <source>
        <dbReference type="EMBL" id="CAL1239502.1"/>
    </source>
</evidence>
<dbReference type="CDD" id="cd00614">
    <property type="entry name" value="CGS_like"/>
    <property type="match status" value="1"/>
</dbReference>
<keyword evidence="5" id="KW-0456">Lyase</keyword>
<dbReference type="Proteomes" id="UP001497493">
    <property type="component" value="Chromosome"/>
</dbReference>
<dbReference type="Pfam" id="PF01053">
    <property type="entry name" value="Cys_Met_Meta_PP"/>
    <property type="match status" value="1"/>
</dbReference>
<dbReference type="InterPro" id="IPR015421">
    <property type="entry name" value="PyrdxlP-dep_Trfase_major"/>
</dbReference>
<dbReference type="PANTHER" id="PTHR11808">
    <property type="entry name" value="TRANS-SULFURATION ENZYME FAMILY MEMBER"/>
    <property type="match status" value="1"/>
</dbReference>
<dbReference type="InterPro" id="IPR000277">
    <property type="entry name" value="Cys/Met-Metab_PyrdxlP-dep_enz"/>
</dbReference>
<gene>
    <name evidence="5" type="primary">mccB</name>
    <name evidence="5" type="ORF">MECH1_V1_0726</name>
</gene>
<dbReference type="EC" id="4.4.1.1" evidence="5"/>
<accession>A0ABP1C5P9</accession>
<proteinExistence type="inferred from homology"/>
<comment type="similarity">
    <text evidence="3">Belongs to the trans-sulfuration enzymes family.</text>
</comment>
<dbReference type="PANTHER" id="PTHR11808:SF90">
    <property type="entry name" value="CYSTATHIONINE GAMMA-SYNTHASE"/>
    <property type="match status" value="1"/>
</dbReference>
<dbReference type="RefSeq" id="WP_348759047.1">
    <property type="nucleotide sequence ID" value="NZ_OZ026884.1"/>
</dbReference>
<reference evidence="5 6" key="1">
    <citation type="submission" date="2024-04" db="EMBL/GenBank/DDBJ databases">
        <authorList>
            <person name="Cremers G."/>
        </authorList>
    </citation>
    <scope>NUCLEOTIDE SEQUENCE [LARGE SCALE GENOMIC DNA]</scope>
    <source>
        <strain evidence="5">MeCH1-AG</strain>
    </source>
</reference>
<keyword evidence="6" id="KW-1185">Reference proteome</keyword>
<sequence>MRSSRPDPNTQDALFESGEPRPRLTTLLAQAGTRQDTRTGALSTPIHQTATFAHPGLGQSTGFDYSRSANPTRAVLERTMARLDGGAGGFAFASGLAALTTVLGLFEAGDHLVVAEGGYGGTQRLLDQVFARFGLALSYLPVTDTLAYRSALGPRTRAILVEAIANPCLQVPDLPALAALAREAGVLLLVDNTFLTPYWLRPLELGADLVLHSASKFLAGHNDVIAGIVTVRTAELADRLGYLQNALGAVLAPQEAWLVLRGLKTLALRLERQQTNALAVAQWLRRQPAVVQVRYPGLPDDPSHRPLARFAEGFGAVLAFEVDDAARVERLIGRLRLIAYAESLGGVESLITVPALQTHANLTREERDRLGIRDTLLRLSVGIEDAGDLIADLAQALA</sequence>
<evidence type="ECO:0000256" key="1">
    <source>
        <dbReference type="ARBA" id="ARBA00001933"/>
    </source>
</evidence>